<dbReference type="EMBL" id="QFOH01000029">
    <property type="protein sequence ID" value="PZP21432.1"/>
    <property type="molecule type" value="Genomic_DNA"/>
</dbReference>
<dbReference type="AlphaFoldDB" id="A0A2W5ERG6"/>
<organism evidence="2 3">
    <name type="scientific">Pseudomonas kuykendallii</name>
    <dbReference type="NCBI Taxonomy" id="1007099"/>
    <lineage>
        <taxon>Bacteria</taxon>
        <taxon>Pseudomonadati</taxon>
        <taxon>Pseudomonadota</taxon>
        <taxon>Gammaproteobacteria</taxon>
        <taxon>Pseudomonadales</taxon>
        <taxon>Pseudomonadaceae</taxon>
        <taxon>Pseudomonas</taxon>
    </lineage>
</organism>
<protein>
    <submittedName>
        <fullName evidence="2">Uncharacterized protein</fullName>
    </submittedName>
</protein>
<dbReference type="RefSeq" id="WP_273234401.1">
    <property type="nucleotide sequence ID" value="NZ_CAURGU010000042.1"/>
</dbReference>
<sequence>MSFAASICDLDTMNSAVAKINHVQLTSFKKILRSVVALVSTSTSREINQTQKIGKPDIGRESNQSKNS</sequence>
<evidence type="ECO:0000256" key="1">
    <source>
        <dbReference type="SAM" id="MobiDB-lite"/>
    </source>
</evidence>
<gene>
    <name evidence="2" type="ORF">DI599_19255</name>
</gene>
<evidence type="ECO:0000313" key="3">
    <source>
        <dbReference type="Proteomes" id="UP000249198"/>
    </source>
</evidence>
<accession>A0A2W5ERG6</accession>
<feature type="region of interest" description="Disordered" evidence="1">
    <location>
        <begin position="42"/>
        <end position="68"/>
    </location>
</feature>
<dbReference type="Proteomes" id="UP000249198">
    <property type="component" value="Unassembled WGS sequence"/>
</dbReference>
<evidence type="ECO:0000313" key="2">
    <source>
        <dbReference type="EMBL" id="PZP21432.1"/>
    </source>
</evidence>
<comment type="caution">
    <text evidence="2">The sequence shown here is derived from an EMBL/GenBank/DDBJ whole genome shotgun (WGS) entry which is preliminary data.</text>
</comment>
<name>A0A2W5ERG6_9PSED</name>
<proteinExistence type="predicted"/>
<feature type="compositionally biased region" description="Polar residues" evidence="1">
    <location>
        <begin position="42"/>
        <end position="52"/>
    </location>
</feature>
<reference evidence="2 3" key="1">
    <citation type="submission" date="2017-08" db="EMBL/GenBank/DDBJ databases">
        <title>Infants hospitalized years apart are colonized by the same room-sourced microbial strains.</title>
        <authorList>
            <person name="Brooks B."/>
            <person name="Olm M.R."/>
            <person name="Firek B.A."/>
            <person name="Baker R."/>
            <person name="Thomas B.C."/>
            <person name="Morowitz M.J."/>
            <person name="Banfield J.F."/>
        </authorList>
    </citation>
    <scope>NUCLEOTIDE SEQUENCE [LARGE SCALE GENOMIC DNA]</scope>
    <source>
        <strain evidence="2">S2_009_000_R2_77</strain>
    </source>
</reference>